<dbReference type="AlphaFoldDB" id="A0A263D723"/>
<keyword evidence="1" id="KW-0812">Transmembrane</keyword>
<proteinExistence type="predicted"/>
<evidence type="ECO:0000256" key="1">
    <source>
        <dbReference type="SAM" id="Phobius"/>
    </source>
</evidence>
<dbReference type="EMBL" id="NKYE01000002">
    <property type="protein sequence ID" value="OZM74270.1"/>
    <property type="molecule type" value="Genomic_DNA"/>
</dbReference>
<dbReference type="InParanoid" id="A0A263D723"/>
<dbReference type="Pfam" id="PF04892">
    <property type="entry name" value="VanZ"/>
    <property type="match status" value="1"/>
</dbReference>
<keyword evidence="4" id="KW-1185">Reference proteome</keyword>
<feature type="transmembrane region" description="Helical" evidence="1">
    <location>
        <begin position="35"/>
        <end position="53"/>
    </location>
</feature>
<dbReference type="OrthoDB" id="3700782at2"/>
<feature type="domain" description="VanZ-like" evidence="2">
    <location>
        <begin position="103"/>
        <end position="178"/>
    </location>
</feature>
<comment type="caution">
    <text evidence="3">The sequence shown here is derived from an EMBL/GenBank/DDBJ whole genome shotgun (WGS) entry which is preliminary data.</text>
</comment>
<reference evidence="3 4" key="1">
    <citation type="submission" date="2017-07" db="EMBL/GenBank/DDBJ databases">
        <title>Amycolatopsis antarcticus sp. nov., isolated from the surface of an Antarcticus brown macroalga.</title>
        <authorList>
            <person name="Wang J."/>
            <person name="Leiva S."/>
            <person name="Huang J."/>
            <person name="Huang Y."/>
        </authorList>
    </citation>
    <scope>NUCLEOTIDE SEQUENCE [LARGE SCALE GENOMIC DNA]</scope>
    <source>
        <strain evidence="3 4">AU-G6</strain>
    </source>
</reference>
<evidence type="ECO:0000259" key="2">
    <source>
        <dbReference type="Pfam" id="PF04892"/>
    </source>
</evidence>
<evidence type="ECO:0000313" key="4">
    <source>
        <dbReference type="Proteomes" id="UP000242444"/>
    </source>
</evidence>
<gene>
    <name evidence="3" type="ORF">CFN78_03755</name>
</gene>
<dbReference type="InterPro" id="IPR006976">
    <property type="entry name" value="VanZ-like"/>
</dbReference>
<feature type="transmembrane region" description="Helical" evidence="1">
    <location>
        <begin position="112"/>
        <end position="129"/>
    </location>
</feature>
<keyword evidence="1" id="KW-1133">Transmembrane helix</keyword>
<dbReference type="Proteomes" id="UP000242444">
    <property type="component" value="Unassembled WGS sequence"/>
</dbReference>
<feature type="transmembrane region" description="Helical" evidence="1">
    <location>
        <begin position="65"/>
        <end position="84"/>
    </location>
</feature>
<accession>A0A263D723</accession>
<organism evidence="3 4">
    <name type="scientific">Amycolatopsis antarctica</name>
    <dbReference type="NCBI Taxonomy" id="1854586"/>
    <lineage>
        <taxon>Bacteria</taxon>
        <taxon>Bacillati</taxon>
        <taxon>Actinomycetota</taxon>
        <taxon>Actinomycetes</taxon>
        <taxon>Pseudonocardiales</taxon>
        <taxon>Pseudonocardiaceae</taxon>
        <taxon>Amycolatopsis</taxon>
    </lineage>
</organism>
<name>A0A263D723_9PSEU</name>
<keyword evidence="1" id="KW-0472">Membrane</keyword>
<sequence>MRTARPSGARRRQRERSPVRMLQEALSDVLLDQPGVLPAGCLLCLGFGLIAWFSAEHLGWSRGPAVLAATGLAVAVSVTLMRFGSPMPDHPSVRHAGECRANSFSLRGVQQWLNLVMLAPFGFLATIAVRRAGPVMFASASISAAIEFAQAYTGLGFCESQDFLNNTAGAVAAALAARALLSASDLRDRHLLQHRGGRHRMTRDTAARRTAHARAIVARHAENWRRTPAARAGGTRDPGGGW</sequence>
<protein>
    <recommendedName>
        <fullName evidence="2">VanZ-like domain-containing protein</fullName>
    </recommendedName>
</protein>
<evidence type="ECO:0000313" key="3">
    <source>
        <dbReference type="EMBL" id="OZM74270.1"/>
    </source>
</evidence>